<dbReference type="Gene3D" id="3.40.1350.10">
    <property type="match status" value="1"/>
</dbReference>
<dbReference type="PANTHER" id="PTHR34039">
    <property type="entry name" value="UPF0102 PROTEIN YRAN"/>
    <property type="match status" value="1"/>
</dbReference>
<dbReference type="HAMAP" id="MF_00048">
    <property type="entry name" value="UPF0102"/>
    <property type="match status" value="1"/>
</dbReference>
<comment type="similarity">
    <text evidence="1 2">Belongs to the UPF0102 family.</text>
</comment>
<dbReference type="PANTHER" id="PTHR34039:SF1">
    <property type="entry name" value="UPF0102 PROTEIN YRAN"/>
    <property type="match status" value="1"/>
</dbReference>
<dbReference type="InterPro" id="IPR011335">
    <property type="entry name" value="Restrct_endonuc-II-like"/>
</dbReference>
<evidence type="ECO:0000256" key="1">
    <source>
        <dbReference type="ARBA" id="ARBA00006738"/>
    </source>
</evidence>
<reference evidence="3" key="2">
    <citation type="journal article" date="2021" name="PeerJ">
        <title>Extensive microbial diversity within the chicken gut microbiome revealed by metagenomics and culture.</title>
        <authorList>
            <person name="Gilroy R."/>
            <person name="Ravi A."/>
            <person name="Getino M."/>
            <person name="Pursley I."/>
            <person name="Horton D.L."/>
            <person name="Alikhan N.F."/>
            <person name="Baker D."/>
            <person name="Gharbi K."/>
            <person name="Hall N."/>
            <person name="Watson M."/>
            <person name="Adriaenssens E.M."/>
            <person name="Foster-Nyarko E."/>
            <person name="Jarju S."/>
            <person name="Secka A."/>
            <person name="Antonio M."/>
            <person name="Oren A."/>
            <person name="Chaudhuri R.R."/>
            <person name="La Ragione R."/>
            <person name="Hildebrand F."/>
            <person name="Pallen M.J."/>
        </authorList>
    </citation>
    <scope>NUCLEOTIDE SEQUENCE</scope>
    <source>
        <strain evidence="3">G3-8215</strain>
    </source>
</reference>
<dbReference type="EMBL" id="JADILV010000047">
    <property type="protein sequence ID" value="MBO8483838.1"/>
    <property type="molecule type" value="Genomic_DNA"/>
</dbReference>
<dbReference type="NCBIfam" id="TIGR00252">
    <property type="entry name" value="YraN family protein"/>
    <property type="match status" value="1"/>
</dbReference>
<gene>
    <name evidence="3" type="ORF">IAB75_06975</name>
</gene>
<dbReference type="Proteomes" id="UP000725002">
    <property type="component" value="Unassembled WGS sequence"/>
</dbReference>
<evidence type="ECO:0000313" key="4">
    <source>
        <dbReference type="Proteomes" id="UP000725002"/>
    </source>
</evidence>
<name>A0A940DRZ3_9BACT</name>
<organism evidence="3 4">
    <name type="scientific">Candidatus Cryptobacteroides avicola</name>
    <dbReference type="NCBI Taxonomy" id="2840757"/>
    <lineage>
        <taxon>Bacteria</taxon>
        <taxon>Pseudomonadati</taxon>
        <taxon>Bacteroidota</taxon>
        <taxon>Bacteroidia</taxon>
        <taxon>Bacteroidales</taxon>
        <taxon>Candidatus Cryptobacteroides</taxon>
    </lineage>
</organism>
<dbReference type="AlphaFoldDB" id="A0A940DRZ3"/>
<accession>A0A940DRZ3</accession>
<dbReference type="InterPro" id="IPR011856">
    <property type="entry name" value="tRNA_endonuc-like_dom_sf"/>
</dbReference>
<dbReference type="GO" id="GO:0003676">
    <property type="term" value="F:nucleic acid binding"/>
    <property type="evidence" value="ECO:0007669"/>
    <property type="project" value="InterPro"/>
</dbReference>
<reference evidence="3" key="1">
    <citation type="submission" date="2020-10" db="EMBL/GenBank/DDBJ databases">
        <authorList>
            <person name="Gilroy R."/>
        </authorList>
    </citation>
    <scope>NUCLEOTIDE SEQUENCE</scope>
    <source>
        <strain evidence="3">G3-8215</strain>
    </source>
</reference>
<sequence length="128" mass="14471">MEDRRHNSGRVGRNGEDLSCRYLIGLGHTVIDRNWRAGHLEIDIVSIDGNGIHFVEVKSRTVPFEAPPQESVTRSKQKKLYDAARRYLAGKGSRLSGDMECHFDIISVIFGRDRADIKFFPDAFIPGL</sequence>
<dbReference type="InterPro" id="IPR003509">
    <property type="entry name" value="UPF0102_YraN-like"/>
</dbReference>
<evidence type="ECO:0000256" key="2">
    <source>
        <dbReference type="HAMAP-Rule" id="MF_00048"/>
    </source>
</evidence>
<dbReference type="SUPFAM" id="SSF52980">
    <property type="entry name" value="Restriction endonuclease-like"/>
    <property type="match status" value="1"/>
</dbReference>
<proteinExistence type="inferred from homology"/>
<dbReference type="Pfam" id="PF02021">
    <property type="entry name" value="UPF0102"/>
    <property type="match status" value="1"/>
</dbReference>
<protein>
    <recommendedName>
        <fullName evidence="2">UPF0102 protein IAB75_06975</fullName>
    </recommendedName>
</protein>
<evidence type="ECO:0000313" key="3">
    <source>
        <dbReference type="EMBL" id="MBO8483838.1"/>
    </source>
</evidence>
<comment type="caution">
    <text evidence="3">The sequence shown here is derived from an EMBL/GenBank/DDBJ whole genome shotgun (WGS) entry which is preliminary data.</text>
</comment>
<dbReference type="CDD" id="cd20736">
    <property type="entry name" value="PoNe_Nuclease"/>
    <property type="match status" value="1"/>
</dbReference>